<evidence type="ECO:0000313" key="2">
    <source>
        <dbReference type="Proteomes" id="UP000289738"/>
    </source>
</evidence>
<gene>
    <name evidence="1" type="ORF">Ahy_A05g021895</name>
</gene>
<dbReference type="SUPFAM" id="SSF53756">
    <property type="entry name" value="UDP-Glycosyltransferase/glycogen phosphorylase"/>
    <property type="match status" value="1"/>
</dbReference>
<name>A0A445CYW5_ARAHY</name>
<reference evidence="1 2" key="1">
    <citation type="submission" date="2019-01" db="EMBL/GenBank/DDBJ databases">
        <title>Sequencing of cultivated peanut Arachis hypogaea provides insights into genome evolution and oil improvement.</title>
        <authorList>
            <person name="Chen X."/>
        </authorList>
    </citation>
    <scope>NUCLEOTIDE SEQUENCE [LARGE SCALE GENOMIC DNA]</scope>
    <source>
        <strain evidence="2">cv. Fuhuasheng</strain>
        <tissue evidence="1">Leaves</tissue>
    </source>
</reference>
<dbReference type="Proteomes" id="UP000289738">
    <property type="component" value="Chromosome A05"/>
</dbReference>
<dbReference type="EMBL" id="SDMP01000005">
    <property type="protein sequence ID" value="RYR56091.1"/>
    <property type="molecule type" value="Genomic_DNA"/>
</dbReference>
<dbReference type="Gene3D" id="3.40.50.2000">
    <property type="entry name" value="Glycogen Phosphorylase B"/>
    <property type="match status" value="1"/>
</dbReference>
<evidence type="ECO:0000313" key="1">
    <source>
        <dbReference type="EMBL" id="RYR56091.1"/>
    </source>
</evidence>
<proteinExistence type="predicted"/>
<dbReference type="PANTHER" id="PTHR48045:SF34">
    <property type="entry name" value="ISOFLAVONE 7-O-GLUCOSYLTRANSFERASE 1-LIKE"/>
    <property type="match status" value="1"/>
</dbReference>
<sequence>MVAWPLYAEQKMNRVIMVREMKVGLEVKEDKDGFVSASELEERVNELMDSDRGKEIRQRIFKMRIGAVEAKDEGGSSRLALNRLVQLWKST</sequence>
<dbReference type="AlphaFoldDB" id="A0A445CYW5"/>
<dbReference type="PANTHER" id="PTHR48045">
    <property type="entry name" value="UDP-GLYCOSYLTRANSFERASE 72B1"/>
    <property type="match status" value="1"/>
</dbReference>
<protein>
    <submittedName>
        <fullName evidence="1">Uncharacterized protein</fullName>
    </submittedName>
</protein>
<organism evidence="1 2">
    <name type="scientific">Arachis hypogaea</name>
    <name type="common">Peanut</name>
    <dbReference type="NCBI Taxonomy" id="3818"/>
    <lineage>
        <taxon>Eukaryota</taxon>
        <taxon>Viridiplantae</taxon>
        <taxon>Streptophyta</taxon>
        <taxon>Embryophyta</taxon>
        <taxon>Tracheophyta</taxon>
        <taxon>Spermatophyta</taxon>
        <taxon>Magnoliopsida</taxon>
        <taxon>eudicotyledons</taxon>
        <taxon>Gunneridae</taxon>
        <taxon>Pentapetalae</taxon>
        <taxon>rosids</taxon>
        <taxon>fabids</taxon>
        <taxon>Fabales</taxon>
        <taxon>Fabaceae</taxon>
        <taxon>Papilionoideae</taxon>
        <taxon>50 kb inversion clade</taxon>
        <taxon>dalbergioids sensu lato</taxon>
        <taxon>Dalbergieae</taxon>
        <taxon>Pterocarpus clade</taxon>
        <taxon>Arachis</taxon>
    </lineage>
</organism>
<accession>A0A445CYW5</accession>
<comment type="caution">
    <text evidence="1">The sequence shown here is derived from an EMBL/GenBank/DDBJ whole genome shotgun (WGS) entry which is preliminary data.</text>
</comment>
<keyword evidence="2" id="KW-1185">Reference proteome</keyword>